<evidence type="ECO:0000256" key="1">
    <source>
        <dbReference type="SAM" id="Phobius"/>
    </source>
</evidence>
<gene>
    <name evidence="2" type="ORF">HHU12_24005</name>
</gene>
<evidence type="ECO:0000313" key="3">
    <source>
        <dbReference type="Proteomes" id="UP000576082"/>
    </source>
</evidence>
<dbReference type="RefSeq" id="WP_169659277.1">
    <property type="nucleotide sequence ID" value="NZ_JABANE010000084.1"/>
</dbReference>
<feature type="transmembrane region" description="Helical" evidence="1">
    <location>
        <begin position="131"/>
        <end position="149"/>
    </location>
</feature>
<keyword evidence="3" id="KW-1185">Reference proteome</keyword>
<reference evidence="2 3" key="1">
    <citation type="submission" date="2020-04" db="EMBL/GenBank/DDBJ databases">
        <title>Flammeovirga sp. SR4, a novel species isolated from seawater.</title>
        <authorList>
            <person name="Wang X."/>
        </authorList>
    </citation>
    <scope>NUCLEOTIDE SEQUENCE [LARGE SCALE GENOMIC DNA]</scope>
    <source>
        <strain evidence="2 3">ATCC 23126</strain>
    </source>
</reference>
<sequence>MNILESLEAYTSAQKWVGINFIILGILLLVTAGIITFFVTKTPLATGMKWGALVAGILIIIGGYGYGNFNNKILSEGKISYEKNSSEFVRAEHERMEKVNNGFLGYQLVFAAFLLASLAVILFVNLPYLKGIAFAVTILFAGLIIIEGFSHPSIETYTKELREIQP</sequence>
<keyword evidence="1" id="KW-0472">Membrane</keyword>
<dbReference type="Proteomes" id="UP000576082">
    <property type="component" value="Unassembled WGS sequence"/>
</dbReference>
<dbReference type="EMBL" id="JABANE010000084">
    <property type="protein sequence ID" value="NME71054.1"/>
    <property type="molecule type" value="Genomic_DNA"/>
</dbReference>
<keyword evidence="1" id="KW-1133">Transmembrane helix</keyword>
<proteinExistence type="predicted"/>
<accession>A0A7X9XBX7</accession>
<feature type="transmembrane region" description="Helical" evidence="1">
    <location>
        <begin position="103"/>
        <end position="124"/>
    </location>
</feature>
<feature type="transmembrane region" description="Helical" evidence="1">
    <location>
        <begin position="16"/>
        <end position="38"/>
    </location>
</feature>
<protein>
    <submittedName>
        <fullName evidence="2">Uncharacterized protein</fullName>
    </submittedName>
</protein>
<dbReference type="AlphaFoldDB" id="A0A7X9XBX7"/>
<evidence type="ECO:0000313" key="2">
    <source>
        <dbReference type="EMBL" id="NME71054.1"/>
    </source>
</evidence>
<keyword evidence="1" id="KW-0812">Transmembrane</keyword>
<organism evidence="2 3">
    <name type="scientific">Flammeovirga aprica JL-4</name>
    <dbReference type="NCBI Taxonomy" id="694437"/>
    <lineage>
        <taxon>Bacteria</taxon>
        <taxon>Pseudomonadati</taxon>
        <taxon>Bacteroidota</taxon>
        <taxon>Cytophagia</taxon>
        <taxon>Cytophagales</taxon>
        <taxon>Flammeovirgaceae</taxon>
        <taxon>Flammeovirga</taxon>
    </lineage>
</organism>
<name>A0A7X9XBX7_9BACT</name>
<comment type="caution">
    <text evidence="2">The sequence shown here is derived from an EMBL/GenBank/DDBJ whole genome shotgun (WGS) entry which is preliminary data.</text>
</comment>
<feature type="transmembrane region" description="Helical" evidence="1">
    <location>
        <begin position="50"/>
        <end position="67"/>
    </location>
</feature>